<keyword evidence="5" id="KW-0804">Transcription</keyword>
<keyword evidence="10" id="KW-1185">Reference proteome</keyword>
<dbReference type="EMBL" id="MUGX01000002">
    <property type="protein sequence ID" value="OXA91759.1"/>
    <property type="molecule type" value="Genomic_DNA"/>
</dbReference>
<dbReference type="InterPro" id="IPR036390">
    <property type="entry name" value="WH_DNA-bd_sf"/>
</dbReference>
<sequence>MAKEILYLKIANIIEEQISSETLKIGDKLPSIRALQKLHNVSLNTIKQSFLELESKSLIESRPKSGFYVSNTSNRKLSIPSMNKLKLLEDKTTSEDLITKVFYSLSDKNITRFSIGVPDQSLLPIAKLNKGLVKVMRNLEESGTGYESVQGSANLRRNLAKWSIVLEGKLTEDDFVTTSGAMNAIFNCLMAVTKRGDTIAIESPVYFGIIQVAQSLGLNIIELPTHPITGVDLEALKKVIYKVNVCCFMSNFSNPLGSLMPDESKMELVKMLTHHNIPLIEDDLYGNLFFGTTRPKPCKYYDEAGIVMWCGSVSKTLAPGYRVGWVAPGKFKDKIIKQKMAHTVCMPSLYQEVIADFLEHGRYDHHLRTFRSALYTNSLHFQRTIEDHFPENTKISQPQGGSFLWLELDKSIDTAVLYDKAIQQKIGFAPGRIFTQHDQYHNCMRLNFGLAWNEKVELNLKRLGQLVKNSL</sequence>
<dbReference type="RefSeq" id="WP_041518854.1">
    <property type="nucleotide sequence ID" value="NZ_JPRK01000013.1"/>
</dbReference>
<dbReference type="STRING" id="37752.IW18_15770"/>
<proteinExistence type="inferred from homology"/>
<protein>
    <submittedName>
        <fullName evidence="7">GntR family transcriptional regulator</fullName>
    </submittedName>
</protein>
<keyword evidence="2" id="KW-0663">Pyridoxal phosphate</keyword>
<dbReference type="InterPro" id="IPR015424">
    <property type="entry name" value="PyrdxlP-dep_Trfase"/>
</dbReference>
<evidence type="ECO:0000256" key="1">
    <source>
        <dbReference type="ARBA" id="ARBA00005384"/>
    </source>
</evidence>
<dbReference type="PANTHER" id="PTHR46577:SF2">
    <property type="entry name" value="TRANSCRIPTIONAL REGULATORY PROTEIN"/>
    <property type="match status" value="1"/>
</dbReference>
<dbReference type="InterPro" id="IPR015421">
    <property type="entry name" value="PyrdxlP-dep_Trfase_major"/>
</dbReference>
<evidence type="ECO:0000256" key="3">
    <source>
        <dbReference type="ARBA" id="ARBA00023015"/>
    </source>
</evidence>
<dbReference type="Proteomes" id="UP000198302">
    <property type="component" value="Unassembled WGS sequence"/>
</dbReference>
<evidence type="ECO:0000256" key="4">
    <source>
        <dbReference type="ARBA" id="ARBA00023125"/>
    </source>
</evidence>
<reference evidence="7 9" key="1">
    <citation type="submission" date="2015-01" db="EMBL/GenBank/DDBJ databases">
        <title>Genome of Flavobacterium hibernum DSM 12611.</title>
        <authorList>
            <person name="Stropko S.J."/>
            <person name="Pipes S.E."/>
            <person name="Newman J.D."/>
        </authorList>
    </citation>
    <scope>NUCLEOTIDE SEQUENCE [LARGE SCALE GENOMIC DNA]</scope>
    <source>
        <strain evidence="7 9">DSM 12611</strain>
    </source>
</reference>
<dbReference type="AlphaFoldDB" id="A0A0D0F162"/>
<dbReference type="PANTHER" id="PTHR46577">
    <property type="entry name" value="HTH-TYPE TRANSCRIPTIONAL REGULATORY PROTEIN GABR"/>
    <property type="match status" value="1"/>
</dbReference>
<dbReference type="SMART" id="SM00345">
    <property type="entry name" value="HTH_GNTR"/>
    <property type="match status" value="1"/>
</dbReference>
<evidence type="ECO:0000259" key="6">
    <source>
        <dbReference type="PROSITE" id="PS50949"/>
    </source>
</evidence>
<reference evidence="8 10" key="2">
    <citation type="submission" date="2016-11" db="EMBL/GenBank/DDBJ databases">
        <title>Whole genomes of Flavobacteriaceae.</title>
        <authorList>
            <person name="Stine C."/>
            <person name="Li C."/>
            <person name="Tadesse D."/>
        </authorList>
    </citation>
    <scope>NUCLEOTIDE SEQUENCE [LARGE SCALE GENOMIC DNA]</scope>
    <source>
        <strain evidence="8 10">ATCC 51468</strain>
    </source>
</reference>
<dbReference type="SUPFAM" id="SSF53383">
    <property type="entry name" value="PLP-dependent transferases"/>
    <property type="match status" value="1"/>
</dbReference>
<dbReference type="Proteomes" id="UP000032061">
    <property type="component" value="Unassembled WGS sequence"/>
</dbReference>
<dbReference type="Gene3D" id="3.90.1150.10">
    <property type="entry name" value="Aspartate Aminotransferase, domain 1"/>
    <property type="match status" value="1"/>
</dbReference>
<name>A0A0D0F162_9FLAO</name>
<keyword evidence="4" id="KW-0238">DNA-binding</keyword>
<dbReference type="OrthoDB" id="9802328at2"/>
<comment type="similarity">
    <text evidence="1">In the C-terminal section; belongs to the class-I pyridoxal-phosphate-dependent aminotransferase family.</text>
</comment>
<dbReference type="Pfam" id="PF00392">
    <property type="entry name" value="GntR"/>
    <property type="match status" value="1"/>
</dbReference>
<dbReference type="CDD" id="cd00609">
    <property type="entry name" value="AAT_like"/>
    <property type="match status" value="1"/>
</dbReference>
<dbReference type="EMBL" id="JPRK01000013">
    <property type="protein sequence ID" value="KIO51727.1"/>
    <property type="molecule type" value="Genomic_DNA"/>
</dbReference>
<evidence type="ECO:0000313" key="7">
    <source>
        <dbReference type="EMBL" id="KIO51727.1"/>
    </source>
</evidence>
<comment type="caution">
    <text evidence="7">The sequence shown here is derived from an EMBL/GenBank/DDBJ whole genome shotgun (WGS) entry which is preliminary data.</text>
</comment>
<dbReference type="InterPro" id="IPR004839">
    <property type="entry name" value="Aminotransferase_I/II_large"/>
</dbReference>
<dbReference type="InterPro" id="IPR036388">
    <property type="entry name" value="WH-like_DNA-bd_sf"/>
</dbReference>
<organism evidence="7 9">
    <name type="scientific">Flavobacterium hibernum</name>
    <dbReference type="NCBI Taxonomy" id="37752"/>
    <lineage>
        <taxon>Bacteria</taxon>
        <taxon>Pseudomonadati</taxon>
        <taxon>Bacteroidota</taxon>
        <taxon>Flavobacteriia</taxon>
        <taxon>Flavobacteriales</taxon>
        <taxon>Flavobacteriaceae</taxon>
        <taxon>Flavobacterium</taxon>
    </lineage>
</organism>
<evidence type="ECO:0000256" key="5">
    <source>
        <dbReference type="ARBA" id="ARBA00023163"/>
    </source>
</evidence>
<dbReference type="GO" id="GO:0030170">
    <property type="term" value="F:pyridoxal phosphate binding"/>
    <property type="evidence" value="ECO:0007669"/>
    <property type="project" value="InterPro"/>
</dbReference>
<dbReference type="PROSITE" id="PS50949">
    <property type="entry name" value="HTH_GNTR"/>
    <property type="match status" value="1"/>
</dbReference>
<keyword evidence="3" id="KW-0805">Transcription regulation</keyword>
<dbReference type="InterPro" id="IPR051446">
    <property type="entry name" value="HTH_trans_reg/aminotransferase"/>
</dbReference>
<dbReference type="Gene3D" id="1.10.10.10">
    <property type="entry name" value="Winged helix-like DNA-binding domain superfamily/Winged helix DNA-binding domain"/>
    <property type="match status" value="1"/>
</dbReference>
<feature type="domain" description="HTH gntR-type" evidence="6">
    <location>
        <begin position="4"/>
        <end position="72"/>
    </location>
</feature>
<dbReference type="SUPFAM" id="SSF46785">
    <property type="entry name" value="Winged helix' DNA-binding domain"/>
    <property type="match status" value="1"/>
</dbReference>
<gene>
    <name evidence="8" type="ORF">B0A73_00545</name>
    <name evidence="7" type="ORF">IW18_15770</name>
</gene>
<dbReference type="CDD" id="cd07377">
    <property type="entry name" value="WHTH_GntR"/>
    <property type="match status" value="1"/>
</dbReference>
<dbReference type="InterPro" id="IPR000524">
    <property type="entry name" value="Tscrpt_reg_HTH_GntR"/>
</dbReference>
<dbReference type="GO" id="GO:0003700">
    <property type="term" value="F:DNA-binding transcription factor activity"/>
    <property type="evidence" value="ECO:0007669"/>
    <property type="project" value="InterPro"/>
</dbReference>
<accession>A0A0D0F162</accession>
<dbReference type="GO" id="GO:0003677">
    <property type="term" value="F:DNA binding"/>
    <property type="evidence" value="ECO:0007669"/>
    <property type="project" value="UniProtKB-KW"/>
</dbReference>
<dbReference type="Pfam" id="PF00155">
    <property type="entry name" value="Aminotran_1_2"/>
    <property type="match status" value="1"/>
</dbReference>
<evidence type="ECO:0000313" key="8">
    <source>
        <dbReference type="EMBL" id="OXA91759.1"/>
    </source>
</evidence>
<dbReference type="Gene3D" id="3.40.640.10">
    <property type="entry name" value="Type I PLP-dependent aspartate aminotransferase-like (Major domain)"/>
    <property type="match status" value="1"/>
</dbReference>
<evidence type="ECO:0000256" key="2">
    <source>
        <dbReference type="ARBA" id="ARBA00022898"/>
    </source>
</evidence>
<evidence type="ECO:0000313" key="9">
    <source>
        <dbReference type="Proteomes" id="UP000032061"/>
    </source>
</evidence>
<evidence type="ECO:0000313" key="10">
    <source>
        <dbReference type="Proteomes" id="UP000198302"/>
    </source>
</evidence>
<dbReference type="InterPro" id="IPR015422">
    <property type="entry name" value="PyrdxlP-dep_Trfase_small"/>
</dbReference>